<dbReference type="Proteomes" id="UP000050863">
    <property type="component" value="Unassembled WGS sequence"/>
</dbReference>
<evidence type="ECO:0000313" key="1">
    <source>
        <dbReference type="EMBL" id="KRQ94964.1"/>
    </source>
</evidence>
<protein>
    <submittedName>
        <fullName evidence="1">Uncharacterized protein</fullName>
    </submittedName>
</protein>
<dbReference type="OrthoDB" id="9933090at2"/>
<gene>
    <name evidence="1" type="ORF">CQ12_38175</name>
</gene>
<accession>A0A0R3KNV1</accession>
<dbReference type="RefSeq" id="WP_018272534.1">
    <property type="nucleotide sequence ID" value="NZ_LLXZ01000214.1"/>
</dbReference>
<comment type="caution">
    <text evidence="1">The sequence shown here is derived from an EMBL/GenBank/DDBJ whole genome shotgun (WGS) entry which is preliminary data.</text>
</comment>
<keyword evidence="2" id="KW-1185">Reference proteome</keyword>
<reference evidence="1 2" key="1">
    <citation type="submission" date="2014-03" db="EMBL/GenBank/DDBJ databases">
        <title>Bradyrhizobium valentinum sp. nov., isolated from effective nodules of Lupinus mariae-josephae, a lupine endemic of basic-lime soils in Eastern Spain.</title>
        <authorList>
            <person name="Duran D."/>
            <person name="Rey L."/>
            <person name="Navarro A."/>
            <person name="Busquets A."/>
            <person name="Imperial J."/>
            <person name="Ruiz-Argueso T."/>
        </authorList>
    </citation>
    <scope>NUCLEOTIDE SEQUENCE [LARGE SCALE GENOMIC DNA]</scope>
    <source>
        <strain evidence="1 2">PAC68</strain>
    </source>
</reference>
<sequence>MSIAKLAYLTTPDPGRYVINFQTFGSDDLVKIEVSHDQMRNILTDGVTLMLRQSFHRVPVITNTEDAHERAAGA</sequence>
<dbReference type="AlphaFoldDB" id="A0A0R3KNV1"/>
<name>A0A0R3KNV1_9BRAD</name>
<organism evidence="1 2">
    <name type="scientific">Bradyrhizobium jicamae</name>
    <dbReference type="NCBI Taxonomy" id="280332"/>
    <lineage>
        <taxon>Bacteria</taxon>
        <taxon>Pseudomonadati</taxon>
        <taxon>Pseudomonadota</taxon>
        <taxon>Alphaproteobacteria</taxon>
        <taxon>Hyphomicrobiales</taxon>
        <taxon>Nitrobacteraceae</taxon>
        <taxon>Bradyrhizobium</taxon>
    </lineage>
</organism>
<dbReference type="STRING" id="280332.CQ12_38175"/>
<dbReference type="EMBL" id="LLXZ01000214">
    <property type="protein sequence ID" value="KRQ94964.1"/>
    <property type="molecule type" value="Genomic_DNA"/>
</dbReference>
<dbReference type="GeneID" id="92953474"/>
<evidence type="ECO:0000313" key="2">
    <source>
        <dbReference type="Proteomes" id="UP000050863"/>
    </source>
</evidence>
<proteinExistence type="predicted"/>